<dbReference type="PANTHER" id="PTHR44757:SF2">
    <property type="entry name" value="BIOFILM ARCHITECTURE MAINTENANCE PROTEIN MBAA"/>
    <property type="match status" value="1"/>
</dbReference>
<dbReference type="PROSITE" id="PS50887">
    <property type="entry name" value="GGDEF"/>
    <property type="match status" value="1"/>
</dbReference>
<evidence type="ECO:0000259" key="3">
    <source>
        <dbReference type="PROSITE" id="PS50883"/>
    </source>
</evidence>
<comment type="caution">
    <text evidence="6">The sequence shown here is derived from an EMBL/GenBank/DDBJ whole genome shotgun (WGS) entry which is preliminary data.</text>
</comment>
<evidence type="ECO:0000313" key="7">
    <source>
        <dbReference type="Proteomes" id="UP000030451"/>
    </source>
</evidence>
<dbReference type="EMBL" id="JRWP01000026">
    <property type="protein sequence ID" value="KGY08186.1"/>
    <property type="molecule type" value="Genomic_DNA"/>
</dbReference>
<feature type="transmembrane region" description="Helical" evidence="2">
    <location>
        <begin position="259"/>
        <end position="279"/>
    </location>
</feature>
<dbReference type="Pfam" id="PF00990">
    <property type="entry name" value="GGDEF"/>
    <property type="match status" value="1"/>
</dbReference>
<evidence type="ECO:0000259" key="5">
    <source>
        <dbReference type="PROSITE" id="PS50887"/>
    </source>
</evidence>
<dbReference type="InterPro" id="IPR035919">
    <property type="entry name" value="EAL_sf"/>
</dbReference>
<evidence type="ECO:0000256" key="2">
    <source>
        <dbReference type="SAM" id="Phobius"/>
    </source>
</evidence>
<feature type="domain" description="HAMP" evidence="4">
    <location>
        <begin position="280"/>
        <end position="332"/>
    </location>
</feature>
<dbReference type="PROSITE" id="PS50883">
    <property type="entry name" value="EAL"/>
    <property type="match status" value="1"/>
</dbReference>
<dbReference type="STRING" id="379097.SE23_07865"/>
<sequence length="782" mass="89924">MKLSTRVLLLVAPVVMLSAAMSSYSIYVNQKDTLIKRENSYLQLTMEKLAGHFRQSVSLINSYSLTLIKSDIIRHYFSQPENPYREMRLIENLQTTIDNLQPNKQDNIAVAIVDSDQHVRFYADNQTDPFATLDENVLKYIRHIYKQTGQLSHTGFANNYQGQSILIRYDVLDNDTFTSPLSYNKEQVFFVVVSLSLDNFDQLKHILEFDNDSSIFFAQEPVKKSGLTQSVELKPNLYAVLDPAQYLLNEQLNKIENKLLLAFGASAVSTVLILLFLLYRHVIKPITRLDHQLQEVELQKRSNIEKLSADDEIGRLSVRFYDMYKELNSSYQKTKAMAENDHLTQLANRYQFQMFVERTIANKLIDTRAWILYIDLDNFKYVNDKYGHHIGDSLLVNFAEHIRQRCNEFELKYSVKCLAARLSGDEFAVFISSVNQHSSYAPEIARAVLEPIQNSANSPLGNFPITASIGIASYPEDGRDLTSLLSHADTAMYQAKRAGKNQIAHYSKELDQIVRRRSQVERALRSSNLDQEFQLLYQPYFDRSGLEVRGLEALLRWESPKLGTVNPSEFIPISEQIGLFGTIDRWVVKQAFEDFSTIQNCFDWPVQLSINLSSAELDSLQLAQYIQTMAERYSVRPDLIDFEITETFASDSQSYLLLYELSQMGFKLTIDDFGSGYTSITQLVEYPVQKIKFDREFLEALTKTNNQTVVKPLVDLCHSQSMLVTAEGIESKEMHQWLANNQCDYMQGYYLSPPISIEQLRQHNKKSKGNTDVSEESYCRFA</sequence>
<dbReference type="PANTHER" id="PTHR44757">
    <property type="entry name" value="DIGUANYLATE CYCLASE DGCP"/>
    <property type="match status" value="1"/>
</dbReference>
<dbReference type="InterPro" id="IPR000160">
    <property type="entry name" value="GGDEF_dom"/>
</dbReference>
<dbReference type="InterPro" id="IPR052155">
    <property type="entry name" value="Biofilm_reg_signaling"/>
</dbReference>
<feature type="domain" description="EAL" evidence="3">
    <location>
        <begin position="517"/>
        <end position="768"/>
    </location>
</feature>
<dbReference type="OrthoDB" id="8416215at2"/>
<dbReference type="CDD" id="cd01949">
    <property type="entry name" value="GGDEF"/>
    <property type="match status" value="1"/>
</dbReference>
<dbReference type="Gene3D" id="3.20.20.450">
    <property type="entry name" value="EAL domain"/>
    <property type="match status" value="1"/>
</dbReference>
<accession>A0A0A5HXD9</accession>
<dbReference type="RefSeq" id="WP_038191224.1">
    <property type="nucleotide sequence ID" value="NZ_JRWP01000026.1"/>
</dbReference>
<name>A0A0A5HXD9_PHOS4</name>
<dbReference type="AlphaFoldDB" id="A0A0A5HXD9"/>
<dbReference type="SUPFAM" id="SSF55073">
    <property type="entry name" value="Nucleotide cyclase"/>
    <property type="match status" value="1"/>
</dbReference>
<dbReference type="InterPro" id="IPR003660">
    <property type="entry name" value="HAMP_dom"/>
</dbReference>
<dbReference type="Gene3D" id="3.30.70.270">
    <property type="match status" value="1"/>
</dbReference>
<keyword evidence="2" id="KW-0472">Membrane</keyword>
<dbReference type="SMART" id="SM00052">
    <property type="entry name" value="EAL"/>
    <property type="match status" value="1"/>
</dbReference>
<keyword evidence="2" id="KW-1133">Transmembrane helix</keyword>
<dbReference type="Gene3D" id="6.10.340.10">
    <property type="match status" value="1"/>
</dbReference>
<feature type="region of interest" description="Disordered" evidence="1">
    <location>
        <begin position="762"/>
        <end position="782"/>
    </location>
</feature>
<dbReference type="InterPro" id="IPR001633">
    <property type="entry name" value="EAL_dom"/>
</dbReference>
<dbReference type="NCBIfam" id="TIGR00254">
    <property type="entry name" value="GGDEF"/>
    <property type="match status" value="1"/>
</dbReference>
<dbReference type="PROSITE" id="PS50885">
    <property type="entry name" value="HAMP"/>
    <property type="match status" value="1"/>
</dbReference>
<evidence type="ECO:0000313" key="6">
    <source>
        <dbReference type="EMBL" id="KGY08186.1"/>
    </source>
</evidence>
<dbReference type="Proteomes" id="UP000030451">
    <property type="component" value="Unassembled WGS sequence"/>
</dbReference>
<reference evidence="6 7" key="1">
    <citation type="submission" date="2014-10" db="EMBL/GenBank/DDBJ databases">
        <title>Genome sequencing of Vibrio sinaloensis T08.</title>
        <authorList>
            <person name="Chan K.-G."/>
            <person name="Mohamad N.I."/>
        </authorList>
    </citation>
    <scope>NUCLEOTIDE SEQUENCE [LARGE SCALE GENOMIC DNA]</scope>
    <source>
        <strain evidence="6 7">T08</strain>
    </source>
</reference>
<keyword evidence="2" id="KW-0812">Transmembrane</keyword>
<proteinExistence type="predicted"/>
<feature type="domain" description="GGDEF" evidence="5">
    <location>
        <begin position="367"/>
        <end position="508"/>
    </location>
</feature>
<dbReference type="CDD" id="cd01948">
    <property type="entry name" value="EAL"/>
    <property type="match status" value="1"/>
</dbReference>
<dbReference type="GO" id="GO:0016020">
    <property type="term" value="C:membrane"/>
    <property type="evidence" value="ECO:0007669"/>
    <property type="project" value="InterPro"/>
</dbReference>
<evidence type="ECO:0000256" key="1">
    <source>
        <dbReference type="SAM" id="MobiDB-lite"/>
    </source>
</evidence>
<evidence type="ECO:0000259" key="4">
    <source>
        <dbReference type="PROSITE" id="PS50885"/>
    </source>
</evidence>
<protein>
    <submittedName>
        <fullName evidence="6">Diguanylate phosphodiesterase</fullName>
    </submittedName>
</protein>
<dbReference type="Pfam" id="PF00563">
    <property type="entry name" value="EAL"/>
    <property type="match status" value="1"/>
</dbReference>
<dbReference type="SMART" id="SM00267">
    <property type="entry name" value="GGDEF"/>
    <property type="match status" value="1"/>
</dbReference>
<organism evidence="6 7">
    <name type="scientific">Photobacterium sp. (strain ATCC 43367)</name>
    <dbReference type="NCBI Taxonomy" id="379097"/>
    <lineage>
        <taxon>Bacteria</taxon>
        <taxon>Pseudomonadati</taxon>
        <taxon>Pseudomonadota</taxon>
        <taxon>Gammaproteobacteria</taxon>
        <taxon>Vibrionales</taxon>
        <taxon>Vibrionaceae</taxon>
        <taxon>Vibrio</taxon>
        <taxon>Vibrio oreintalis group</taxon>
    </lineage>
</organism>
<dbReference type="GO" id="GO:0007165">
    <property type="term" value="P:signal transduction"/>
    <property type="evidence" value="ECO:0007669"/>
    <property type="project" value="InterPro"/>
</dbReference>
<dbReference type="SUPFAM" id="SSF141868">
    <property type="entry name" value="EAL domain-like"/>
    <property type="match status" value="1"/>
</dbReference>
<dbReference type="InterPro" id="IPR043128">
    <property type="entry name" value="Rev_trsase/Diguanyl_cyclase"/>
</dbReference>
<dbReference type="InterPro" id="IPR029787">
    <property type="entry name" value="Nucleotide_cyclase"/>
</dbReference>
<gene>
    <name evidence="6" type="ORF">NM06_12005</name>
</gene>